<comment type="caution">
    <text evidence="2">The sequence shown here is derived from an EMBL/GenBank/DDBJ whole genome shotgun (WGS) entry which is preliminary data.</text>
</comment>
<keyword evidence="3" id="KW-1185">Reference proteome</keyword>
<dbReference type="SUPFAM" id="SSF90257">
    <property type="entry name" value="Myosin rod fragments"/>
    <property type="match status" value="1"/>
</dbReference>
<gene>
    <name evidence="2" type="ORF">FGO68_gene8236</name>
</gene>
<reference evidence="2" key="1">
    <citation type="submission" date="2019-06" db="EMBL/GenBank/DDBJ databases">
        <authorList>
            <person name="Zheng W."/>
        </authorList>
    </citation>
    <scope>NUCLEOTIDE SEQUENCE</scope>
    <source>
        <strain evidence="2">QDHG01</strain>
    </source>
</reference>
<organism evidence="2 3">
    <name type="scientific">Halteria grandinella</name>
    <dbReference type="NCBI Taxonomy" id="5974"/>
    <lineage>
        <taxon>Eukaryota</taxon>
        <taxon>Sar</taxon>
        <taxon>Alveolata</taxon>
        <taxon>Ciliophora</taxon>
        <taxon>Intramacronucleata</taxon>
        <taxon>Spirotrichea</taxon>
        <taxon>Stichotrichia</taxon>
        <taxon>Sporadotrichida</taxon>
        <taxon>Halteriidae</taxon>
        <taxon>Halteria</taxon>
    </lineage>
</organism>
<keyword evidence="1" id="KW-0175">Coiled coil</keyword>
<dbReference type="Proteomes" id="UP000785679">
    <property type="component" value="Unassembled WGS sequence"/>
</dbReference>
<feature type="coiled-coil region" evidence="1">
    <location>
        <begin position="5"/>
        <end position="81"/>
    </location>
</feature>
<accession>A0A8J8NWG2</accession>
<name>A0A8J8NWG2_HALGN</name>
<evidence type="ECO:0000313" key="2">
    <source>
        <dbReference type="EMBL" id="TNV82408.1"/>
    </source>
</evidence>
<feature type="coiled-coil region" evidence="1">
    <location>
        <begin position="127"/>
        <end position="175"/>
    </location>
</feature>
<evidence type="ECO:0000256" key="1">
    <source>
        <dbReference type="SAM" id="Coils"/>
    </source>
</evidence>
<protein>
    <submittedName>
        <fullName evidence="2">Uncharacterized protein</fullName>
    </submittedName>
</protein>
<dbReference type="Gene3D" id="1.20.5.340">
    <property type="match status" value="1"/>
</dbReference>
<evidence type="ECO:0000313" key="3">
    <source>
        <dbReference type="Proteomes" id="UP000785679"/>
    </source>
</evidence>
<proteinExistence type="predicted"/>
<dbReference type="AlphaFoldDB" id="A0A8J8NWG2"/>
<sequence>MRPELANIEEQLRKLNPDIAELEAQQSKLESENPILEKQIEELNEKIHKFTMEMKEQQEQKTAHEQAIQQIKNDIQSKEKIVKAFNAVNGTLQIGSALGCFARLIGPSGVALSFGIVVFTQMVKYMSDSTQEDLQSLMKKLQEEELQLQTIQANLIKLLNELKKAQGELRQNQTSHEIQQKQLSDAKGKIKAANIDKIQLEMRHEHIERTLQIADLKAEDLELKKLSLKAAQAKLNNELQTMKPLQQSVQGEILSLKETLRVSKRIANELMQNEQKASYTLSQINGGLVNIQYRSERAQKELTLYRGLDQIAKESTNRRQAVQYR</sequence>
<dbReference type="EMBL" id="RRYP01004996">
    <property type="protein sequence ID" value="TNV82408.1"/>
    <property type="molecule type" value="Genomic_DNA"/>
</dbReference>
<feature type="coiled-coil region" evidence="1">
    <location>
        <begin position="204"/>
        <end position="238"/>
    </location>
</feature>